<evidence type="ECO:0000256" key="3">
    <source>
        <dbReference type="ARBA" id="ARBA00023125"/>
    </source>
</evidence>
<dbReference type="InterPro" id="IPR012337">
    <property type="entry name" value="RNaseH-like_sf"/>
</dbReference>
<feature type="domain" description="DDE" evidence="5">
    <location>
        <begin position="39"/>
        <end position="141"/>
    </location>
</feature>
<dbReference type="AlphaFoldDB" id="A0A1Q8ZSU3"/>
<dbReference type="InterPro" id="IPR032874">
    <property type="entry name" value="DDE_dom"/>
</dbReference>
<dbReference type="STRING" id="1867956.BJF95_05095"/>
<name>A0A1Q8ZSU3_9HYPH</name>
<keyword evidence="3" id="KW-0238">DNA-binding</keyword>
<dbReference type="InterPro" id="IPR047930">
    <property type="entry name" value="Transpos_IS6"/>
</dbReference>
<comment type="caution">
    <text evidence="6">The sequence shown here is derived from an EMBL/GenBank/DDBJ whole genome shotgun (WGS) entry which is preliminary data.</text>
</comment>
<evidence type="ECO:0000256" key="4">
    <source>
        <dbReference type="ARBA" id="ARBA00023172"/>
    </source>
</evidence>
<comment type="function">
    <text evidence="1">Involved in the transposition of the insertion sequence.</text>
</comment>
<dbReference type="InterPro" id="IPR052183">
    <property type="entry name" value="IS_Transposase"/>
</dbReference>
<evidence type="ECO:0000256" key="1">
    <source>
        <dbReference type="ARBA" id="ARBA00002286"/>
    </source>
</evidence>
<dbReference type="GO" id="GO:0003677">
    <property type="term" value="F:DNA binding"/>
    <property type="evidence" value="ECO:0007669"/>
    <property type="project" value="UniProtKB-KW"/>
</dbReference>
<keyword evidence="7" id="KW-1185">Reference proteome</keyword>
<protein>
    <recommendedName>
        <fullName evidence="5">DDE domain-containing protein</fullName>
    </recommendedName>
</protein>
<dbReference type="Pfam" id="PF13610">
    <property type="entry name" value="DDE_Tnp_IS240"/>
    <property type="match status" value="1"/>
</dbReference>
<dbReference type="GO" id="GO:0006310">
    <property type="term" value="P:DNA recombination"/>
    <property type="evidence" value="ECO:0007669"/>
    <property type="project" value="UniProtKB-KW"/>
</dbReference>
<keyword evidence="2" id="KW-0815">Transposition</keyword>
<evidence type="ECO:0000256" key="2">
    <source>
        <dbReference type="ARBA" id="ARBA00022578"/>
    </source>
</evidence>
<evidence type="ECO:0000259" key="5">
    <source>
        <dbReference type="Pfam" id="PF13610"/>
    </source>
</evidence>
<dbReference type="InterPro" id="IPR036397">
    <property type="entry name" value="RNaseH_sf"/>
</dbReference>
<organism evidence="6 7">
    <name type="scientific">Rhizobium oryziradicis</name>
    <dbReference type="NCBI Taxonomy" id="1867956"/>
    <lineage>
        <taxon>Bacteria</taxon>
        <taxon>Pseudomonadati</taxon>
        <taxon>Pseudomonadota</taxon>
        <taxon>Alphaproteobacteria</taxon>
        <taxon>Hyphomicrobiales</taxon>
        <taxon>Rhizobiaceae</taxon>
        <taxon>Rhizobium/Agrobacterium group</taxon>
        <taxon>Rhizobium</taxon>
    </lineage>
</organism>
<sequence>MAERGVHLDHATLARWVVKYSPQLAPQAKRRKSKPSGPWRMDETYIKVKGQWMYFYCAVDGCGKTLDFMLSEHRDEAAATDFFARAVENNGWPDKVVIDESGANLAGLQNMNILLLLHGWFWLIEVLQAKYRNNMIEQDHRFNNSSPLQNNCVQR</sequence>
<accession>A0A1Q8ZSU3</accession>
<dbReference type="GO" id="GO:0032196">
    <property type="term" value="P:transposition"/>
    <property type="evidence" value="ECO:0007669"/>
    <property type="project" value="UniProtKB-KW"/>
</dbReference>
<dbReference type="PANTHER" id="PTHR35528:SF3">
    <property type="entry name" value="BLL1675 PROTEIN"/>
    <property type="match status" value="1"/>
</dbReference>
<dbReference type="PANTHER" id="PTHR35528">
    <property type="entry name" value="BLL1675 PROTEIN"/>
    <property type="match status" value="1"/>
</dbReference>
<reference evidence="6 7" key="1">
    <citation type="submission" date="2016-09" db="EMBL/GenBank/DDBJ databases">
        <title>Rhizobium oryziradicis sp. nov., isolated from the root of rice.</title>
        <authorList>
            <person name="Zhao J."/>
            <person name="Zhang X."/>
        </authorList>
    </citation>
    <scope>NUCLEOTIDE SEQUENCE [LARGE SCALE GENOMIC DNA]</scope>
    <source>
        <strain evidence="6 7">N19</strain>
    </source>
</reference>
<dbReference type="Gene3D" id="3.30.420.10">
    <property type="entry name" value="Ribonuclease H-like superfamily/Ribonuclease H"/>
    <property type="match status" value="1"/>
</dbReference>
<gene>
    <name evidence="6" type="ORF">BJF95_05095</name>
</gene>
<keyword evidence="4" id="KW-0233">DNA recombination</keyword>
<dbReference type="Proteomes" id="UP000186894">
    <property type="component" value="Unassembled WGS sequence"/>
</dbReference>
<dbReference type="SUPFAM" id="SSF53098">
    <property type="entry name" value="Ribonuclease H-like"/>
    <property type="match status" value="1"/>
</dbReference>
<evidence type="ECO:0000313" key="7">
    <source>
        <dbReference type="Proteomes" id="UP000186894"/>
    </source>
</evidence>
<dbReference type="EMBL" id="MKIM01000026">
    <property type="protein sequence ID" value="OLP44955.1"/>
    <property type="molecule type" value="Genomic_DNA"/>
</dbReference>
<dbReference type="NCBIfam" id="NF033587">
    <property type="entry name" value="transpos_IS6"/>
    <property type="match status" value="1"/>
</dbReference>
<evidence type="ECO:0000313" key="6">
    <source>
        <dbReference type="EMBL" id="OLP44955.1"/>
    </source>
</evidence>
<proteinExistence type="predicted"/>